<dbReference type="SUPFAM" id="SSF49899">
    <property type="entry name" value="Concanavalin A-like lectins/glucanases"/>
    <property type="match status" value="1"/>
</dbReference>
<keyword evidence="3" id="KW-1185">Reference proteome</keyword>
<keyword evidence="1" id="KW-0732">Signal</keyword>
<comment type="caution">
    <text evidence="2">The sequence shown here is derived from an EMBL/GenBank/DDBJ whole genome shotgun (WGS) entry which is preliminary data.</text>
</comment>
<feature type="signal peptide" evidence="1">
    <location>
        <begin position="1"/>
        <end position="18"/>
    </location>
</feature>
<feature type="chain" id="PRO_5046320190" evidence="1">
    <location>
        <begin position="19"/>
        <end position="310"/>
    </location>
</feature>
<dbReference type="EMBL" id="JBHRXV010000001">
    <property type="protein sequence ID" value="MFC3711072.1"/>
    <property type="molecule type" value="Genomic_DNA"/>
</dbReference>
<evidence type="ECO:0000313" key="3">
    <source>
        <dbReference type="Proteomes" id="UP001595615"/>
    </source>
</evidence>
<dbReference type="Pfam" id="PF13385">
    <property type="entry name" value="Laminin_G_3"/>
    <property type="match status" value="1"/>
</dbReference>
<protein>
    <submittedName>
        <fullName evidence="2">LamG domain-containing protein</fullName>
    </submittedName>
</protein>
<evidence type="ECO:0000313" key="2">
    <source>
        <dbReference type="EMBL" id="MFC3711072.1"/>
    </source>
</evidence>
<sequence>MKHVLLAAALLAASPAAATSLRFVESKPTAYDFADIPAVPAGFGVGEFSLEMWVKPDERYPVGPVWRAGYNQLKNWSEADPEPYSSDGWWLSGNWLLDGHTRPEGFGAGDTREGTFSLQFYGGGRLRWMFADGKDGMPKGMVHAVQAWPAEGTPSLLDGKWHHVVAVRRWREPAGATLELWIDGKRVAATEIATRTDMSRLWSKLSHPRDPVELGGWALGSEVMTAWNYALTQYEDYKGLLDDLGFWGRALTPQEIATRAAGRTTRETGLLAHFGFDEGRGEVAKDSRGSGVAITLHRMGAENWSTVQRK</sequence>
<dbReference type="InterPro" id="IPR013320">
    <property type="entry name" value="ConA-like_dom_sf"/>
</dbReference>
<name>A0ABV7X511_9SPHN</name>
<proteinExistence type="predicted"/>
<gene>
    <name evidence="2" type="ORF">ACFOMD_00725</name>
</gene>
<dbReference type="Proteomes" id="UP001595615">
    <property type="component" value="Unassembled WGS sequence"/>
</dbReference>
<reference evidence="3" key="1">
    <citation type="journal article" date="2019" name="Int. J. Syst. Evol. Microbiol.">
        <title>The Global Catalogue of Microorganisms (GCM) 10K type strain sequencing project: providing services to taxonomists for standard genome sequencing and annotation.</title>
        <authorList>
            <consortium name="The Broad Institute Genomics Platform"/>
            <consortium name="The Broad Institute Genome Sequencing Center for Infectious Disease"/>
            <person name="Wu L."/>
            <person name="Ma J."/>
        </authorList>
    </citation>
    <scope>NUCLEOTIDE SEQUENCE [LARGE SCALE GENOMIC DNA]</scope>
    <source>
        <strain evidence="3">KCTC 42644</strain>
    </source>
</reference>
<dbReference type="RefSeq" id="WP_380855284.1">
    <property type="nucleotide sequence ID" value="NZ_JBHRXV010000001.1"/>
</dbReference>
<accession>A0ABV7X511</accession>
<evidence type="ECO:0000256" key="1">
    <source>
        <dbReference type="SAM" id="SignalP"/>
    </source>
</evidence>
<dbReference type="Gene3D" id="2.60.120.200">
    <property type="match status" value="1"/>
</dbReference>
<organism evidence="2 3">
    <name type="scientific">Sphingoaurantiacus capsulatus</name>
    <dbReference type="NCBI Taxonomy" id="1771310"/>
    <lineage>
        <taxon>Bacteria</taxon>
        <taxon>Pseudomonadati</taxon>
        <taxon>Pseudomonadota</taxon>
        <taxon>Alphaproteobacteria</taxon>
        <taxon>Sphingomonadales</taxon>
        <taxon>Sphingosinicellaceae</taxon>
        <taxon>Sphingoaurantiacus</taxon>
    </lineage>
</organism>